<dbReference type="GO" id="GO:0030515">
    <property type="term" value="F:snoRNA binding"/>
    <property type="evidence" value="ECO:0007669"/>
    <property type="project" value="InterPro"/>
</dbReference>
<evidence type="ECO:0000256" key="1">
    <source>
        <dbReference type="ARBA" id="ARBA00004604"/>
    </source>
</evidence>
<reference evidence="8 9" key="1">
    <citation type="submission" date="2023-10" db="EMBL/GenBank/DDBJ databases">
        <authorList>
            <person name="Maclean D."/>
            <person name="Macfadyen A."/>
        </authorList>
    </citation>
    <scope>NUCLEOTIDE SEQUENCE [LARGE SCALE GENOMIC DNA]</scope>
</reference>
<keyword evidence="4" id="KW-0677">Repeat</keyword>
<dbReference type="InterPro" id="IPR056907">
    <property type="entry name" value="UTP6_C"/>
</dbReference>
<evidence type="ECO:0000259" key="6">
    <source>
        <dbReference type="Pfam" id="PF08640"/>
    </source>
</evidence>
<dbReference type="PANTHER" id="PTHR23271">
    <property type="entry name" value="HEPATOCELLULAR CARCINOMA-ASSOCIATED ANTIGEN 66"/>
    <property type="match status" value="1"/>
</dbReference>
<comment type="subcellular location">
    <subcellularLocation>
        <location evidence="1">Nucleus</location>
        <location evidence="1">Nucleolus</location>
    </subcellularLocation>
</comment>
<dbReference type="Gene3D" id="1.25.40.10">
    <property type="entry name" value="Tetratricopeptide repeat domain"/>
    <property type="match status" value="2"/>
</dbReference>
<comment type="similarity">
    <text evidence="2">Belongs to the UTP6 family.</text>
</comment>
<evidence type="ECO:0000313" key="8">
    <source>
        <dbReference type="EMBL" id="CAK0785130.1"/>
    </source>
</evidence>
<dbReference type="SUPFAM" id="SSF48452">
    <property type="entry name" value="TPR-like"/>
    <property type="match status" value="1"/>
</dbReference>
<evidence type="ECO:0000259" key="7">
    <source>
        <dbReference type="Pfam" id="PF24892"/>
    </source>
</evidence>
<dbReference type="Pfam" id="PF24892">
    <property type="entry name" value="UTP6_C"/>
    <property type="match status" value="1"/>
</dbReference>
<dbReference type="InterPro" id="IPR055347">
    <property type="entry name" value="UTP6_N"/>
</dbReference>
<dbReference type="Pfam" id="PF08640">
    <property type="entry name" value="U3_assoc_6"/>
    <property type="match status" value="1"/>
</dbReference>
<dbReference type="GO" id="GO:0000462">
    <property type="term" value="P:maturation of SSU-rRNA from tricistronic rRNA transcript (SSU-rRNA, 5.8S rRNA, LSU-rRNA)"/>
    <property type="evidence" value="ECO:0007669"/>
    <property type="project" value="InterPro"/>
</dbReference>
<name>A0AAV1IFV0_9CHLO</name>
<protein>
    <recommendedName>
        <fullName evidence="10">U3 small nucleolar RNA-associated protein 6</fullName>
    </recommendedName>
</protein>
<evidence type="ECO:0008006" key="10">
    <source>
        <dbReference type="Google" id="ProtNLM"/>
    </source>
</evidence>
<dbReference type="GO" id="GO:0034388">
    <property type="term" value="C:Pwp2p-containing subcomplex of 90S preribosome"/>
    <property type="evidence" value="ECO:0007669"/>
    <property type="project" value="TreeGrafter"/>
</dbReference>
<keyword evidence="3" id="KW-0698">rRNA processing</keyword>
<gene>
    <name evidence="8" type="ORF">CVIRNUC_008336</name>
</gene>
<dbReference type="InterPro" id="IPR013949">
    <property type="entry name" value="Utp6"/>
</dbReference>
<feature type="domain" description="U3 small nucleolar RNA-associated protein 6 N-terminal" evidence="6">
    <location>
        <begin position="9"/>
        <end position="91"/>
    </location>
</feature>
<evidence type="ECO:0000256" key="4">
    <source>
        <dbReference type="ARBA" id="ARBA00022737"/>
    </source>
</evidence>
<dbReference type="InterPro" id="IPR011990">
    <property type="entry name" value="TPR-like_helical_dom_sf"/>
</dbReference>
<evidence type="ECO:0000256" key="5">
    <source>
        <dbReference type="ARBA" id="ARBA00023242"/>
    </source>
</evidence>
<sequence length="647" mass="71860">MADTVRAILEEMIPELEDFQRRGYFSRTEIQHIVKKRTDFEYRLKRRAAVKADYLRYVQYETKLEELRRLRKDSKALKGRKGLAEHAIVRRIHFIYERATRKFRGDLRLWSAWLDFCKDTGSKRKLSQVVTKGLQLHPREPSLWVYAAAHEFEHNRNAAASRALMQRGLRMCPGSPELWAEYFRMELLYAHTLRARREVLGIAPEGADVPEGTGSADITMADPDATAEEAEAAVRAVLSGSVAVVAFQQACKELPRSVSMISKFLEALEPFTFAGTQKIADVIYSRLETDFPREPQAWDLRAKRCLTHHHASEGADAVEAAEAVYREGVVTTEGPLMYDLYLAFLKRQLKASLEASGAEPEGHLGKLKGQAKSLAKQVLRMCQAAASAERASEELLLEWPRLALRFGRVKAALAACEQATALAPASAQLWRQRLILETQHAICKGPDQVSQRLVDLAQQATSAVLPGEAADLWSTAFRALSAQQLPLDGLLASFIRELSASAAGPLRGGMGEAATEALRCIHAASGLEAARAFYRQLQRLPPAGGAFVHAVLDMEAEVPPAEQLPDAATEAIFEAAIIAYGAKDEELWLRYAAWMQRRNRRTGQLIWRASKALKDGDEFFAQYQAQQQKLAGAGSAPDRPSCLGPEA</sequence>
<organism evidence="8 9">
    <name type="scientific">Coccomyxa viridis</name>
    <dbReference type="NCBI Taxonomy" id="1274662"/>
    <lineage>
        <taxon>Eukaryota</taxon>
        <taxon>Viridiplantae</taxon>
        <taxon>Chlorophyta</taxon>
        <taxon>core chlorophytes</taxon>
        <taxon>Trebouxiophyceae</taxon>
        <taxon>Trebouxiophyceae incertae sedis</taxon>
        <taxon>Coccomyxaceae</taxon>
        <taxon>Coccomyxa</taxon>
    </lineage>
</organism>
<evidence type="ECO:0000313" key="9">
    <source>
        <dbReference type="Proteomes" id="UP001314263"/>
    </source>
</evidence>
<evidence type="ECO:0000256" key="2">
    <source>
        <dbReference type="ARBA" id="ARBA00010734"/>
    </source>
</evidence>
<dbReference type="PANTHER" id="PTHR23271:SF1">
    <property type="entry name" value="U3 SMALL NUCLEOLAR RNA-ASSOCIATED PROTEIN 6 HOMOLOG"/>
    <property type="match status" value="1"/>
</dbReference>
<accession>A0AAV1IFV0</accession>
<evidence type="ECO:0000256" key="3">
    <source>
        <dbReference type="ARBA" id="ARBA00022552"/>
    </source>
</evidence>
<dbReference type="EMBL" id="CAUYUE010000011">
    <property type="protein sequence ID" value="CAK0785130.1"/>
    <property type="molecule type" value="Genomic_DNA"/>
</dbReference>
<proteinExistence type="inferred from homology"/>
<dbReference type="GO" id="GO:0032040">
    <property type="term" value="C:small-subunit processome"/>
    <property type="evidence" value="ECO:0007669"/>
    <property type="project" value="TreeGrafter"/>
</dbReference>
<keyword evidence="5" id="KW-0539">Nucleus</keyword>
<keyword evidence="9" id="KW-1185">Reference proteome</keyword>
<dbReference type="InterPro" id="IPR003107">
    <property type="entry name" value="HAT"/>
</dbReference>
<dbReference type="AlphaFoldDB" id="A0AAV1IFV0"/>
<dbReference type="Proteomes" id="UP001314263">
    <property type="component" value="Unassembled WGS sequence"/>
</dbReference>
<comment type="caution">
    <text evidence="8">The sequence shown here is derived from an EMBL/GenBank/DDBJ whole genome shotgun (WGS) entry which is preliminary data.</text>
</comment>
<feature type="domain" description="U3 small nucleolar RNA-associated protein 6 homolog C-terminal" evidence="7">
    <location>
        <begin position="320"/>
        <end position="613"/>
    </location>
</feature>
<dbReference type="SMART" id="SM00386">
    <property type="entry name" value="HAT"/>
    <property type="match status" value="5"/>
</dbReference>